<dbReference type="EMBL" id="LR134523">
    <property type="protein sequence ID" value="VEJ35947.1"/>
    <property type="molecule type" value="Genomic_DNA"/>
</dbReference>
<evidence type="ECO:0008006" key="3">
    <source>
        <dbReference type="Google" id="ProtNLM"/>
    </source>
</evidence>
<reference evidence="1 2" key="1">
    <citation type="submission" date="2018-12" db="EMBL/GenBank/DDBJ databases">
        <authorList>
            <consortium name="Pathogen Informatics"/>
        </authorList>
    </citation>
    <scope>NUCLEOTIDE SEQUENCE [LARGE SCALE GENOMIC DNA]</scope>
    <source>
        <strain evidence="1 2">NCTC13079</strain>
    </source>
</reference>
<dbReference type="Gene3D" id="3.40.630.30">
    <property type="match status" value="1"/>
</dbReference>
<dbReference type="KEGG" id="piv:NCTC13079_01136"/>
<keyword evidence="2" id="KW-1185">Reference proteome</keyword>
<dbReference type="OrthoDB" id="948250at2"/>
<protein>
    <recommendedName>
        <fullName evidence="3">GNAT family N-acetyltransferase</fullName>
    </recommendedName>
</protein>
<name>A0A448V2K8_9FIRM</name>
<dbReference type="AlphaFoldDB" id="A0A448V2K8"/>
<evidence type="ECO:0000313" key="2">
    <source>
        <dbReference type="Proteomes" id="UP000269544"/>
    </source>
</evidence>
<organism evidence="1 2">
    <name type="scientific">Aedoeadaptatus ivorii</name>
    <dbReference type="NCBI Taxonomy" id="54006"/>
    <lineage>
        <taxon>Bacteria</taxon>
        <taxon>Bacillati</taxon>
        <taxon>Bacillota</taxon>
        <taxon>Tissierellia</taxon>
        <taxon>Tissierellales</taxon>
        <taxon>Peptoniphilaceae</taxon>
        <taxon>Aedoeadaptatus</taxon>
    </lineage>
</organism>
<dbReference type="Proteomes" id="UP000269544">
    <property type="component" value="Chromosome"/>
</dbReference>
<dbReference type="SUPFAM" id="SSF55729">
    <property type="entry name" value="Acyl-CoA N-acyltransferases (Nat)"/>
    <property type="match status" value="1"/>
</dbReference>
<dbReference type="RefSeq" id="WP_126465697.1">
    <property type="nucleotide sequence ID" value="NZ_LR134523.1"/>
</dbReference>
<dbReference type="InterPro" id="IPR016181">
    <property type="entry name" value="Acyl_CoA_acyltransferase"/>
</dbReference>
<gene>
    <name evidence="1" type="ORF">NCTC13079_01136</name>
</gene>
<proteinExistence type="predicted"/>
<evidence type="ECO:0000313" key="1">
    <source>
        <dbReference type="EMBL" id="VEJ35947.1"/>
    </source>
</evidence>
<accession>A0A448V2K8</accession>
<sequence>MAVAIREGKAADAGKVLEFVRQVGGETEYLSYGAEGIGISLKKGARFLEGMRDEKNCLFLIAWDGETLLGTLSLAGASGRMAHRAELGMAVAKDA</sequence>